<feature type="signal peptide" evidence="3">
    <location>
        <begin position="1"/>
        <end position="18"/>
    </location>
</feature>
<dbReference type="AlphaFoldDB" id="A0A6G0X777"/>
<evidence type="ECO:0000313" key="4">
    <source>
        <dbReference type="EMBL" id="KAF0735788.1"/>
    </source>
</evidence>
<dbReference type="EMBL" id="VJMJ01000093">
    <property type="protein sequence ID" value="KAF0735788.1"/>
    <property type="molecule type" value="Genomic_DNA"/>
</dbReference>
<feature type="region of interest" description="Disordered" evidence="1">
    <location>
        <begin position="267"/>
        <end position="289"/>
    </location>
</feature>
<keyword evidence="2" id="KW-1133">Transmembrane helix</keyword>
<evidence type="ECO:0000256" key="2">
    <source>
        <dbReference type="SAM" id="Phobius"/>
    </source>
</evidence>
<dbReference type="VEuPathDB" id="FungiDB:AeMF1_000891"/>
<gene>
    <name evidence="4" type="ORF">Ae201684_007793</name>
</gene>
<keyword evidence="2" id="KW-0472">Membrane</keyword>
<sequence length="289" mass="29609">MARMIVVVLVALVASILAQAPFPGTSPCQRCANNPNGADCAVAYKGTPGQYCYPWLSSGVKQACCCPLTAKCGVQPLKSDSCGCNFAPAPPAPPAPLIPGTSACQRCANNPGGPDCAVAFKNLPGKYCGPWLSGGVKQACCCPVNAGCAISPRGDACGCTSTPIKATSKPSKKTPFWAWILIGLGVLMIAAVVFWCCCRYTTVPDETIVLVEQPVKPIVPPMYSQPVVVHQQPGYNGYDVAAGTAMGAAVGVVGGVAIGTAIAGGRDHDDSGEGSYSKRSNEADFAGDF</sequence>
<keyword evidence="2" id="KW-0812">Transmembrane</keyword>
<evidence type="ECO:0000256" key="3">
    <source>
        <dbReference type="SAM" id="SignalP"/>
    </source>
</evidence>
<name>A0A6G0X777_9STRA</name>
<reference evidence="4 5" key="1">
    <citation type="submission" date="2019-07" db="EMBL/GenBank/DDBJ databases">
        <title>Genomics analysis of Aphanomyces spp. identifies a new class of oomycete effector associated with host adaptation.</title>
        <authorList>
            <person name="Gaulin E."/>
        </authorList>
    </citation>
    <scope>NUCLEOTIDE SEQUENCE [LARGE SCALE GENOMIC DNA]</scope>
    <source>
        <strain evidence="4 5">ATCC 201684</strain>
    </source>
</reference>
<proteinExistence type="predicted"/>
<evidence type="ECO:0000256" key="1">
    <source>
        <dbReference type="SAM" id="MobiDB-lite"/>
    </source>
</evidence>
<organism evidence="4 5">
    <name type="scientific">Aphanomyces euteiches</name>
    <dbReference type="NCBI Taxonomy" id="100861"/>
    <lineage>
        <taxon>Eukaryota</taxon>
        <taxon>Sar</taxon>
        <taxon>Stramenopiles</taxon>
        <taxon>Oomycota</taxon>
        <taxon>Saprolegniomycetes</taxon>
        <taxon>Saprolegniales</taxon>
        <taxon>Verrucalvaceae</taxon>
        <taxon>Aphanomyces</taxon>
    </lineage>
</organism>
<keyword evidence="5" id="KW-1185">Reference proteome</keyword>
<keyword evidence="3" id="KW-0732">Signal</keyword>
<evidence type="ECO:0000313" key="5">
    <source>
        <dbReference type="Proteomes" id="UP000481153"/>
    </source>
</evidence>
<dbReference type="Proteomes" id="UP000481153">
    <property type="component" value="Unassembled WGS sequence"/>
</dbReference>
<feature type="chain" id="PRO_5026166725" evidence="3">
    <location>
        <begin position="19"/>
        <end position="289"/>
    </location>
</feature>
<accession>A0A6G0X777</accession>
<feature type="transmembrane region" description="Helical" evidence="2">
    <location>
        <begin position="176"/>
        <end position="198"/>
    </location>
</feature>
<protein>
    <submittedName>
        <fullName evidence="4">Uncharacterized protein</fullName>
    </submittedName>
</protein>
<comment type="caution">
    <text evidence="4">The sequence shown here is derived from an EMBL/GenBank/DDBJ whole genome shotgun (WGS) entry which is preliminary data.</text>
</comment>